<dbReference type="AlphaFoldDB" id="A0AAW0ENE4"/>
<dbReference type="Proteomes" id="UP001430356">
    <property type="component" value="Unassembled WGS sequence"/>
</dbReference>
<sequence>MFAGTSGSSLTSSSHLLAATWENALGHYRRALLECGSPLDVEHSQRLGLLFSHNVGDSGEVKRWASLFDAEDVPTTALLLKALVKHGQWQTAVGLLDLNKERSAARELCDVLGQCLVASGLWQQTLQLAHLLRKRVEDSGTEPGVSLTSGTPPPLSRRVVDESLEMATNPAFLPEEERTTYSGFVSAIARAFPVRAQWKEAVRLLRELEPVVDAETERKLLEYEIARLVHDAHAYEEVIDRGRREQAFLTSPSLLRSLLRAAVATKDVRLTIDSLVRLGALDTLALSSKIFESACTLLLSSEVLWAREDLARFETVVCRQAFLVQDRHLQKLLSAFCADYELRLPVFLASVSTAVGPGSPSPSRVPDASITQLDRLATKLVSQRRWEEALQVASRIRETAALNDHERIIAGMLHGGSSSWKKTLQFFAS</sequence>
<dbReference type="EMBL" id="JAECZO010000041">
    <property type="protein sequence ID" value="KAK7194744.1"/>
    <property type="molecule type" value="Genomic_DNA"/>
</dbReference>
<name>A0AAW0ENE4_9TRYP</name>
<proteinExistence type="predicted"/>
<protein>
    <submittedName>
        <fullName evidence="1">Uncharacterized protein</fullName>
    </submittedName>
</protein>
<keyword evidence="2" id="KW-1185">Reference proteome</keyword>
<organism evidence="1 2">
    <name type="scientific">Novymonas esmeraldas</name>
    <dbReference type="NCBI Taxonomy" id="1808958"/>
    <lineage>
        <taxon>Eukaryota</taxon>
        <taxon>Discoba</taxon>
        <taxon>Euglenozoa</taxon>
        <taxon>Kinetoplastea</taxon>
        <taxon>Metakinetoplastina</taxon>
        <taxon>Trypanosomatida</taxon>
        <taxon>Trypanosomatidae</taxon>
        <taxon>Novymonas</taxon>
    </lineage>
</organism>
<comment type="caution">
    <text evidence="1">The sequence shown here is derived from an EMBL/GenBank/DDBJ whole genome shotgun (WGS) entry which is preliminary data.</text>
</comment>
<evidence type="ECO:0000313" key="2">
    <source>
        <dbReference type="Proteomes" id="UP001430356"/>
    </source>
</evidence>
<accession>A0AAW0ENE4</accession>
<reference evidence="1 2" key="1">
    <citation type="journal article" date="2021" name="MBio">
        <title>A New Model Trypanosomatid, Novymonas esmeraldas: Genomic Perception of Its 'Candidatus Pandoraea novymonadis' Endosymbiont.</title>
        <authorList>
            <person name="Zakharova A."/>
            <person name="Saura A."/>
            <person name="Butenko A."/>
            <person name="Podesvova L."/>
            <person name="Warmusova S."/>
            <person name="Kostygov A.Y."/>
            <person name="Nenarokova A."/>
            <person name="Lukes J."/>
            <person name="Opperdoes F.R."/>
            <person name="Yurchenko V."/>
        </authorList>
    </citation>
    <scope>NUCLEOTIDE SEQUENCE [LARGE SCALE GENOMIC DNA]</scope>
    <source>
        <strain evidence="1 2">E262AT.01</strain>
    </source>
</reference>
<gene>
    <name evidence="1" type="ORF">NESM_000394400</name>
</gene>
<evidence type="ECO:0000313" key="1">
    <source>
        <dbReference type="EMBL" id="KAK7194744.1"/>
    </source>
</evidence>